<dbReference type="CDD" id="cd00761">
    <property type="entry name" value="Glyco_tranf_GTA_type"/>
    <property type="match status" value="1"/>
</dbReference>
<protein>
    <submittedName>
        <fullName evidence="2">Glycosyltransferase</fullName>
        <ecNumber evidence="2">2.4.-.-</ecNumber>
    </submittedName>
</protein>
<dbReference type="PANTHER" id="PTHR43685:SF2">
    <property type="entry name" value="GLYCOSYLTRANSFERASE 2-LIKE DOMAIN-CONTAINING PROTEIN"/>
    <property type="match status" value="1"/>
</dbReference>
<dbReference type="InterPro" id="IPR029044">
    <property type="entry name" value="Nucleotide-diphossugar_trans"/>
</dbReference>
<reference evidence="2 3" key="1">
    <citation type="submission" date="2022-04" db="EMBL/GenBank/DDBJ databases">
        <title>Identification of a novel bacterium isolated from mangrove sediments.</title>
        <authorList>
            <person name="Pan X."/>
        </authorList>
    </citation>
    <scope>NUCLEOTIDE SEQUENCE [LARGE SCALE GENOMIC DNA]</scope>
    <source>
        <strain evidence="2 3">B2638</strain>
    </source>
</reference>
<dbReference type="Gene3D" id="3.90.550.10">
    <property type="entry name" value="Spore Coat Polysaccharide Biosynthesis Protein SpsA, Chain A"/>
    <property type="match status" value="1"/>
</dbReference>
<gene>
    <name evidence="2" type="ORF">MTR66_16340</name>
</gene>
<feature type="domain" description="Glycosyltransferase 2-like" evidence="1">
    <location>
        <begin position="9"/>
        <end position="125"/>
    </location>
</feature>
<dbReference type="InterPro" id="IPR001173">
    <property type="entry name" value="Glyco_trans_2-like"/>
</dbReference>
<proteinExistence type="predicted"/>
<dbReference type="EC" id="2.4.-.-" evidence="2"/>
<dbReference type="InterPro" id="IPR050834">
    <property type="entry name" value="Glycosyltransf_2"/>
</dbReference>
<evidence type="ECO:0000313" key="2">
    <source>
        <dbReference type="EMBL" id="MCJ2188377.1"/>
    </source>
</evidence>
<dbReference type="EMBL" id="JALHLG010000033">
    <property type="protein sequence ID" value="MCJ2188377.1"/>
    <property type="molecule type" value="Genomic_DNA"/>
</dbReference>
<dbReference type="GO" id="GO:0016757">
    <property type="term" value="F:glycosyltransferase activity"/>
    <property type="evidence" value="ECO:0007669"/>
    <property type="project" value="UniProtKB-KW"/>
</dbReference>
<evidence type="ECO:0000313" key="3">
    <source>
        <dbReference type="Proteomes" id="UP001202281"/>
    </source>
</evidence>
<sequence length="697" mass="74644">MMGAAPQVSFIVPAYNAAQTLPETLKSLEAQTIADWEAIVVDDGSRDRTPQVAKRWAKDDPRIRVIRQTNAGASAARNRGIAEARGAYIAFLDSDDWITPDFLETLLPLTDGGRTVAYCAYQRILPSGRTGPVDWCPELQADAFEVLVHRCEPAIHCLLIPAAVLHAAGGFDTSLRTCEDWDLWLRIARTGAAFHGTQRALSSYRMQPFSLSTMRALQDDAGRVSALASRPDPRVTAPAAPYANGWQEAPDKRLAAALTEQGRRFSRGLPLEPDWIVKALGADWREAAASGPGDVVAAIEQASTRLSPNPGARFVQDMAKAVAQSDPWLGALLLDWHDLHRAEKASQREPACIGRWLAIPVDLNDLPGILSPPPGCDALLLNCRIQGRWRALALPFHEPLSRAQIAQALLHHFSIPELAREAKVWRSPRFMARLAAETAAMARHNGFRVPDRARLTAWGSTALRRAFARQTGIKPAPLVPGTPFGVVPVLMFDRIVTGTAGVLDAEIGTRQLGELFALLAEEGYQAVSLAELAAARRGELAVPERPVVLAFTDAPSALSTGVLTDLPPALGCAEVFFTPGDIARGLPRDAMRGEAGARLRASLRVPEMPLATAEALSVTAHWQSQLALQSGQQAASGAYCDCPGLPAAILQHAGFALVLSPGSTPARLDTGCPFIPAIQCSGAGGIGDVLECLRPAA</sequence>
<comment type="caution">
    <text evidence="2">The sequence shown here is derived from an EMBL/GenBank/DDBJ whole genome shotgun (WGS) entry which is preliminary data.</text>
</comment>
<organism evidence="2 3">
    <name type="scientific">Novosphingobium beihaiensis</name>
    <dbReference type="NCBI Taxonomy" id="2930389"/>
    <lineage>
        <taxon>Bacteria</taxon>
        <taxon>Pseudomonadati</taxon>
        <taxon>Pseudomonadota</taxon>
        <taxon>Alphaproteobacteria</taxon>
        <taxon>Sphingomonadales</taxon>
        <taxon>Sphingomonadaceae</taxon>
        <taxon>Novosphingobium</taxon>
    </lineage>
</organism>
<evidence type="ECO:0000259" key="1">
    <source>
        <dbReference type="Pfam" id="PF00535"/>
    </source>
</evidence>
<keyword evidence="2" id="KW-0808">Transferase</keyword>
<dbReference type="Gene3D" id="3.20.20.370">
    <property type="entry name" value="Glycoside hydrolase/deacetylase"/>
    <property type="match status" value="1"/>
</dbReference>
<name>A0ABT0BTL5_9SPHN</name>
<keyword evidence="3" id="KW-1185">Reference proteome</keyword>
<accession>A0ABT0BTL5</accession>
<dbReference type="SUPFAM" id="SSF53448">
    <property type="entry name" value="Nucleotide-diphospho-sugar transferases"/>
    <property type="match status" value="1"/>
</dbReference>
<dbReference type="RefSeq" id="WP_243923012.1">
    <property type="nucleotide sequence ID" value="NZ_JALHLG010000033.1"/>
</dbReference>
<dbReference type="PANTHER" id="PTHR43685">
    <property type="entry name" value="GLYCOSYLTRANSFERASE"/>
    <property type="match status" value="1"/>
</dbReference>
<dbReference type="Proteomes" id="UP001202281">
    <property type="component" value="Unassembled WGS sequence"/>
</dbReference>
<dbReference type="Pfam" id="PF00535">
    <property type="entry name" value="Glycos_transf_2"/>
    <property type="match status" value="1"/>
</dbReference>
<keyword evidence="2" id="KW-0328">Glycosyltransferase</keyword>